<comment type="subcellular location">
    <subcellularLocation>
        <location evidence="1">Secreted</location>
    </subcellularLocation>
</comment>
<evidence type="ECO:0000256" key="2">
    <source>
        <dbReference type="ARBA" id="ARBA00010352"/>
    </source>
</evidence>
<keyword evidence="4" id="KW-1015">Disulfide bond</keyword>
<reference evidence="6" key="1">
    <citation type="submission" date="2025-08" db="UniProtKB">
        <authorList>
            <consortium name="Ensembl"/>
        </authorList>
    </citation>
    <scope>IDENTIFICATION</scope>
</reference>
<dbReference type="Ensembl" id="ENSAMXT00005007290.1">
    <property type="protein sequence ID" value="ENSAMXP00005006439.1"/>
    <property type="gene ID" value="ENSAMXG00005003838.1"/>
</dbReference>
<dbReference type="Pfam" id="PF05825">
    <property type="entry name" value="PSP94"/>
    <property type="match status" value="1"/>
</dbReference>
<dbReference type="GO" id="GO:0005576">
    <property type="term" value="C:extracellular region"/>
    <property type="evidence" value="ECO:0007669"/>
    <property type="project" value="UniProtKB-SubCell"/>
</dbReference>
<comment type="similarity">
    <text evidence="2">Belongs to the beta-microseminoprotein family.</text>
</comment>
<evidence type="ECO:0000256" key="3">
    <source>
        <dbReference type="ARBA" id="ARBA00022525"/>
    </source>
</evidence>
<keyword evidence="5" id="KW-0732">Signal</keyword>
<evidence type="ECO:0000256" key="5">
    <source>
        <dbReference type="SAM" id="SignalP"/>
    </source>
</evidence>
<protein>
    <recommendedName>
        <fullName evidence="8">Beta-microseminoprotein</fullName>
    </recommendedName>
</protein>
<dbReference type="Proteomes" id="UP000694621">
    <property type="component" value="Unplaced"/>
</dbReference>
<dbReference type="Gene3D" id="2.60.40.1900">
    <property type="entry name" value="Beta-microseminoprotein (PSP94) domain"/>
    <property type="match status" value="1"/>
</dbReference>
<accession>A0A8B9H2H4</accession>
<dbReference type="PANTHER" id="PTHR10500">
    <property type="entry name" value="BETA-MICROSEMINOPROTEIN"/>
    <property type="match status" value="1"/>
</dbReference>
<dbReference type="PANTHER" id="PTHR10500:SF7">
    <property type="entry name" value="BETA-MICROSEMINOPROTEIN"/>
    <property type="match status" value="1"/>
</dbReference>
<sequence>ICLVVLMVITLCYISQSYVYLTGENCIDKVDKTSHSVGSFWTNSKCHKCTCDENGFSCCYGLPTSIKYPEDCTVEYDYTTCTYEVFKKNDRTSPCSHSAVGK</sequence>
<evidence type="ECO:0000313" key="6">
    <source>
        <dbReference type="Ensembl" id="ENSAMXP00005006439.1"/>
    </source>
</evidence>
<name>A0A8B9H2H4_ASTMX</name>
<evidence type="ECO:0000313" key="7">
    <source>
        <dbReference type="Proteomes" id="UP000694621"/>
    </source>
</evidence>
<keyword evidence="3" id="KW-0964">Secreted</keyword>
<evidence type="ECO:0000256" key="1">
    <source>
        <dbReference type="ARBA" id="ARBA00004613"/>
    </source>
</evidence>
<feature type="signal peptide" evidence="5">
    <location>
        <begin position="1"/>
        <end position="17"/>
    </location>
</feature>
<dbReference type="OrthoDB" id="6076852at2759"/>
<dbReference type="AlphaFoldDB" id="A0A8B9H2H4"/>
<dbReference type="InterPro" id="IPR008735">
    <property type="entry name" value="PSP94"/>
</dbReference>
<organism evidence="6 7">
    <name type="scientific">Astyanax mexicanus</name>
    <name type="common">Blind cave fish</name>
    <name type="synonym">Astyanax fasciatus mexicanus</name>
    <dbReference type="NCBI Taxonomy" id="7994"/>
    <lineage>
        <taxon>Eukaryota</taxon>
        <taxon>Metazoa</taxon>
        <taxon>Chordata</taxon>
        <taxon>Craniata</taxon>
        <taxon>Vertebrata</taxon>
        <taxon>Euteleostomi</taxon>
        <taxon>Actinopterygii</taxon>
        <taxon>Neopterygii</taxon>
        <taxon>Teleostei</taxon>
        <taxon>Ostariophysi</taxon>
        <taxon>Characiformes</taxon>
        <taxon>Characoidei</taxon>
        <taxon>Acestrorhamphidae</taxon>
        <taxon>Acestrorhamphinae</taxon>
        <taxon>Astyanax</taxon>
    </lineage>
</organism>
<evidence type="ECO:0008006" key="8">
    <source>
        <dbReference type="Google" id="ProtNLM"/>
    </source>
</evidence>
<proteinExistence type="inferred from homology"/>
<evidence type="ECO:0000256" key="4">
    <source>
        <dbReference type="ARBA" id="ARBA00023157"/>
    </source>
</evidence>
<feature type="chain" id="PRO_5034143443" description="Beta-microseminoprotein" evidence="5">
    <location>
        <begin position="18"/>
        <end position="102"/>
    </location>
</feature>